<dbReference type="InterPro" id="IPR011059">
    <property type="entry name" value="Metal-dep_hydrolase_composite"/>
</dbReference>
<dbReference type="Gene3D" id="3.20.20.140">
    <property type="entry name" value="Metal-dependent hydrolases"/>
    <property type="match status" value="2"/>
</dbReference>
<feature type="non-terminal residue" evidence="2">
    <location>
        <position position="1"/>
    </location>
</feature>
<evidence type="ECO:0000313" key="2">
    <source>
        <dbReference type="EMBL" id="SVB99976.1"/>
    </source>
</evidence>
<dbReference type="Pfam" id="PF07969">
    <property type="entry name" value="Amidohydro_3"/>
    <property type="match status" value="1"/>
</dbReference>
<dbReference type="SUPFAM" id="SSF51338">
    <property type="entry name" value="Composite domain of metallo-dependent hydrolases"/>
    <property type="match status" value="1"/>
</dbReference>
<dbReference type="SUPFAM" id="SSF51556">
    <property type="entry name" value="Metallo-dependent hydrolases"/>
    <property type="match status" value="1"/>
</dbReference>
<reference evidence="2" key="1">
    <citation type="submission" date="2018-05" db="EMBL/GenBank/DDBJ databases">
        <authorList>
            <person name="Lanie J.A."/>
            <person name="Ng W.-L."/>
            <person name="Kazmierczak K.M."/>
            <person name="Andrzejewski T.M."/>
            <person name="Davidsen T.M."/>
            <person name="Wayne K.J."/>
            <person name="Tettelin H."/>
            <person name="Glass J.I."/>
            <person name="Rusch D."/>
            <person name="Podicherti R."/>
            <person name="Tsui H.-C.T."/>
            <person name="Winkler M.E."/>
        </authorList>
    </citation>
    <scope>NUCLEOTIDE SEQUENCE</scope>
</reference>
<protein>
    <recommendedName>
        <fullName evidence="1">Amidohydrolase 3 domain-containing protein</fullName>
    </recommendedName>
</protein>
<sequence>RLPNQNEYDEMKGWIKEGMEAGAVGFSTGLIYEPGRYSSTDEIIELTKVISPYNGIYSSHMRNEGNNLLLSIEETIKIGQGADTSIEISHHKVSGKDNWGLSEKSTGMINDSRNMGINVHSDQYPYIAGQSALFAIHQNNAFNEGEGGLGTVSGDKVIIAHAPIMPEYEGKKLSDICDDFDLPEQQTAEKILSQDPHVLAIIESMCEEDLITILSNPHTMIGSDGVPASGANPHPRLYGCFPRVLGKYAREEKIISMETAIYKMTGLPAKKFNLNDRGTIEIGKAADLVVFNPDTVIDLATYENPRVYPEGIVHVIVNGTFVVNNSKHTGSRVGKIIKRSS</sequence>
<accession>A0A382IK25</accession>
<proteinExistence type="predicted"/>
<organism evidence="2">
    <name type="scientific">marine metagenome</name>
    <dbReference type="NCBI Taxonomy" id="408172"/>
    <lineage>
        <taxon>unclassified sequences</taxon>
        <taxon>metagenomes</taxon>
        <taxon>ecological metagenomes</taxon>
    </lineage>
</organism>
<evidence type="ECO:0000259" key="1">
    <source>
        <dbReference type="Pfam" id="PF07969"/>
    </source>
</evidence>
<dbReference type="AlphaFoldDB" id="A0A382IK25"/>
<feature type="domain" description="Amidohydrolase 3" evidence="1">
    <location>
        <begin position="212"/>
        <end position="323"/>
    </location>
</feature>
<gene>
    <name evidence="2" type="ORF">METZ01_LOCUS252830</name>
</gene>
<dbReference type="GO" id="GO:0016810">
    <property type="term" value="F:hydrolase activity, acting on carbon-nitrogen (but not peptide) bonds"/>
    <property type="evidence" value="ECO:0007669"/>
    <property type="project" value="InterPro"/>
</dbReference>
<dbReference type="InterPro" id="IPR013108">
    <property type="entry name" value="Amidohydro_3"/>
</dbReference>
<name>A0A382IK25_9ZZZZ</name>
<dbReference type="InterPro" id="IPR032466">
    <property type="entry name" value="Metal_Hydrolase"/>
</dbReference>
<dbReference type="EMBL" id="UINC01067875">
    <property type="protein sequence ID" value="SVB99976.1"/>
    <property type="molecule type" value="Genomic_DNA"/>
</dbReference>